<comment type="similarity">
    <text evidence="7">Belongs to the plant Proton pump-interactor protein family.</text>
</comment>
<dbReference type="OMA" id="RESTYEH"/>
<feature type="region of interest" description="Disordered" evidence="9">
    <location>
        <begin position="359"/>
        <end position="448"/>
    </location>
</feature>
<feature type="region of interest" description="Disordered" evidence="9">
    <location>
        <begin position="554"/>
        <end position="578"/>
    </location>
</feature>
<evidence type="ECO:0000256" key="5">
    <source>
        <dbReference type="ARBA" id="ARBA00023054"/>
    </source>
</evidence>
<feature type="transmembrane region" description="Helical" evidence="10">
    <location>
        <begin position="597"/>
        <end position="619"/>
    </location>
</feature>
<evidence type="ECO:0000256" key="7">
    <source>
        <dbReference type="ARBA" id="ARBA00038080"/>
    </source>
</evidence>
<dbReference type="GO" id="GO:0005886">
    <property type="term" value="C:plasma membrane"/>
    <property type="evidence" value="ECO:0007669"/>
    <property type="project" value="UniProtKB-SubCell"/>
</dbReference>
<dbReference type="InterPro" id="IPR055282">
    <property type="entry name" value="PPI1-4"/>
</dbReference>
<evidence type="ECO:0000256" key="4">
    <source>
        <dbReference type="ARBA" id="ARBA00022989"/>
    </source>
</evidence>
<keyword evidence="2" id="KW-1003">Cell membrane</keyword>
<feature type="compositionally biased region" description="Polar residues" evidence="9">
    <location>
        <begin position="438"/>
        <end position="448"/>
    </location>
</feature>
<dbReference type="OrthoDB" id="2195113at2759"/>
<keyword evidence="6 10" id="KW-0472">Membrane</keyword>
<proteinExistence type="inferred from homology"/>
<name>A0A834ZV84_TETSI</name>
<evidence type="ECO:0000313" key="12">
    <source>
        <dbReference type="Proteomes" id="UP000655225"/>
    </source>
</evidence>
<dbReference type="EMBL" id="JABCRI010000003">
    <property type="protein sequence ID" value="KAF8409237.1"/>
    <property type="molecule type" value="Genomic_DNA"/>
</dbReference>
<dbReference type="PANTHER" id="PTHR32219:SF2">
    <property type="entry name" value="PROTON PUMP-INTERACTOR 1"/>
    <property type="match status" value="1"/>
</dbReference>
<evidence type="ECO:0000256" key="8">
    <source>
        <dbReference type="SAM" id="Coils"/>
    </source>
</evidence>
<evidence type="ECO:0000256" key="9">
    <source>
        <dbReference type="SAM" id="MobiDB-lite"/>
    </source>
</evidence>
<feature type="compositionally biased region" description="Basic and acidic residues" evidence="9">
    <location>
        <begin position="359"/>
        <end position="369"/>
    </location>
</feature>
<keyword evidence="12" id="KW-1185">Reference proteome</keyword>
<feature type="compositionally biased region" description="Basic and acidic residues" evidence="9">
    <location>
        <begin position="9"/>
        <end position="28"/>
    </location>
</feature>
<comment type="subcellular location">
    <subcellularLocation>
        <location evidence="1">Cell membrane</location>
        <topology evidence="1">Single-pass membrane protein</topology>
    </subcellularLocation>
</comment>
<feature type="region of interest" description="Disordered" evidence="9">
    <location>
        <begin position="1"/>
        <end position="46"/>
    </location>
</feature>
<gene>
    <name evidence="11" type="ORF">HHK36_005311</name>
</gene>
<keyword evidence="5 8" id="KW-0175">Coiled coil</keyword>
<reference evidence="11 12" key="1">
    <citation type="submission" date="2020-04" db="EMBL/GenBank/DDBJ databases">
        <title>Plant Genome Project.</title>
        <authorList>
            <person name="Zhang R.-G."/>
        </authorList>
    </citation>
    <scope>NUCLEOTIDE SEQUENCE [LARGE SCALE GENOMIC DNA]</scope>
    <source>
        <strain evidence="11">YNK0</strain>
        <tissue evidence="11">Leaf</tissue>
    </source>
</reference>
<dbReference type="Proteomes" id="UP000655225">
    <property type="component" value="Unassembled WGS sequence"/>
</dbReference>
<keyword evidence="4 10" id="KW-1133">Transmembrane helix</keyword>
<accession>A0A834ZV84</accession>
<evidence type="ECO:0000256" key="1">
    <source>
        <dbReference type="ARBA" id="ARBA00004162"/>
    </source>
</evidence>
<evidence type="ECO:0008006" key="13">
    <source>
        <dbReference type="Google" id="ProtNLM"/>
    </source>
</evidence>
<dbReference type="AlphaFoldDB" id="A0A834ZV84"/>
<comment type="caution">
    <text evidence="11">The sequence shown here is derived from an EMBL/GenBank/DDBJ whole genome shotgun (WGS) entry which is preliminary data.</text>
</comment>
<evidence type="ECO:0000313" key="11">
    <source>
        <dbReference type="EMBL" id="KAF8409237.1"/>
    </source>
</evidence>
<evidence type="ECO:0000256" key="2">
    <source>
        <dbReference type="ARBA" id="ARBA00022475"/>
    </source>
</evidence>
<feature type="coiled-coil region" evidence="8">
    <location>
        <begin position="457"/>
        <end position="486"/>
    </location>
</feature>
<organism evidence="11 12">
    <name type="scientific">Tetracentron sinense</name>
    <name type="common">Spur-leaf</name>
    <dbReference type="NCBI Taxonomy" id="13715"/>
    <lineage>
        <taxon>Eukaryota</taxon>
        <taxon>Viridiplantae</taxon>
        <taxon>Streptophyta</taxon>
        <taxon>Embryophyta</taxon>
        <taxon>Tracheophyta</taxon>
        <taxon>Spermatophyta</taxon>
        <taxon>Magnoliopsida</taxon>
        <taxon>Trochodendrales</taxon>
        <taxon>Trochodendraceae</taxon>
        <taxon>Tetracentron</taxon>
    </lineage>
</organism>
<protein>
    <recommendedName>
        <fullName evidence="13">Proton pump-interactor 1</fullName>
    </recommendedName>
</protein>
<keyword evidence="3 10" id="KW-0812">Transmembrane</keyword>
<evidence type="ECO:0000256" key="6">
    <source>
        <dbReference type="ARBA" id="ARBA00023136"/>
    </source>
</evidence>
<sequence>MGVEVTQEPAKDGNKGDSAYLHEKDDGKQNQGLGFHEPFKFGTDEGDGNPKKILSFYFIKFPSFEDPNLKAKIEKAHKEIQNKTLAGFPITEALYYQRWNRQEVISQLSRQIKYDKQYRMILNKNWKGMEPLQQVILNKNRKEMEPLQQTLGKLRSANNASRVRGVSLCASEEELNDLIQSLHFRMQHECNNTLVEEKQLLREIKQLEGTREKVIASSAMKAKVERYYLQLMGVDLDGVKKRQLSLRAEIKHLEGELKVIDNNISSLQKGLTVVNQKKVKAYEGILELKNQHDEENSNYYQNRSLLNNARELAAKKDILTLEELSHTEVEKFMSLWSSSKAFRDDYEKRILSSLDSRHLSRDGRMRNPGEKPLVLETPTPTESDTVVKGHVKRKKEDSKPPPQHDIVPTPKVQKENKPTEAEPTIKGGDLEDKENISGFENPQKDSSTISGVDAAKLKELKREDEIAKAKLALERKKKLAEKAAAKAAIRAQMEAEKKLKEIIILISHSHRISQANLPFEHEKRAKKKASASLLPTNPEEQIEADKEVVEPEMADVNAPVQSKNKEQKENTIRYRNRSQGQDPLPKVILKWKKLTPYWVWAAPTALVVLMLVALGYYHLF</sequence>
<evidence type="ECO:0000256" key="3">
    <source>
        <dbReference type="ARBA" id="ARBA00022692"/>
    </source>
</evidence>
<dbReference type="PANTHER" id="PTHR32219">
    <property type="entry name" value="RNA-BINDING PROTEIN YLMH-RELATED"/>
    <property type="match status" value="1"/>
</dbReference>
<feature type="compositionally biased region" description="Basic and acidic residues" evidence="9">
    <location>
        <begin position="563"/>
        <end position="572"/>
    </location>
</feature>
<evidence type="ECO:0000256" key="10">
    <source>
        <dbReference type="SAM" id="Phobius"/>
    </source>
</evidence>